<evidence type="ECO:0000256" key="4">
    <source>
        <dbReference type="SAM" id="MobiDB-lite"/>
    </source>
</evidence>
<name>A0A166QU66_9AGAM</name>
<protein>
    <submittedName>
        <fullName evidence="5">Uncharacterized protein</fullName>
    </submittedName>
</protein>
<evidence type="ECO:0000256" key="3">
    <source>
        <dbReference type="PROSITE-ProRule" id="PRU00023"/>
    </source>
</evidence>
<keyword evidence="2 3" id="KW-0040">ANK repeat</keyword>
<dbReference type="InterPro" id="IPR002110">
    <property type="entry name" value="Ankyrin_rpt"/>
</dbReference>
<dbReference type="EMBL" id="KV417508">
    <property type="protein sequence ID" value="KZP27544.1"/>
    <property type="molecule type" value="Genomic_DNA"/>
</dbReference>
<dbReference type="OrthoDB" id="194358at2759"/>
<evidence type="ECO:0000313" key="5">
    <source>
        <dbReference type="EMBL" id="KZP27544.1"/>
    </source>
</evidence>
<dbReference type="PROSITE" id="PS50088">
    <property type="entry name" value="ANK_REPEAT"/>
    <property type="match status" value="2"/>
</dbReference>
<dbReference type="STRING" id="436010.A0A166QU66"/>
<feature type="region of interest" description="Disordered" evidence="4">
    <location>
        <begin position="92"/>
        <end position="143"/>
    </location>
</feature>
<feature type="compositionally biased region" description="Basic and acidic residues" evidence="4">
    <location>
        <begin position="98"/>
        <end position="111"/>
    </location>
</feature>
<keyword evidence="1" id="KW-0677">Repeat</keyword>
<feature type="non-terminal residue" evidence="5">
    <location>
        <position position="1"/>
    </location>
</feature>
<organism evidence="5 6">
    <name type="scientific">Athelia psychrophila</name>
    <dbReference type="NCBI Taxonomy" id="1759441"/>
    <lineage>
        <taxon>Eukaryota</taxon>
        <taxon>Fungi</taxon>
        <taxon>Dikarya</taxon>
        <taxon>Basidiomycota</taxon>
        <taxon>Agaricomycotina</taxon>
        <taxon>Agaricomycetes</taxon>
        <taxon>Agaricomycetidae</taxon>
        <taxon>Atheliales</taxon>
        <taxon>Atheliaceae</taxon>
        <taxon>Athelia</taxon>
    </lineage>
</organism>
<dbReference type="Gene3D" id="1.25.40.20">
    <property type="entry name" value="Ankyrin repeat-containing domain"/>
    <property type="match status" value="1"/>
</dbReference>
<keyword evidence="6" id="KW-1185">Reference proteome</keyword>
<gene>
    <name evidence="5" type="ORF">FIBSPDRAFT_730607</name>
</gene>
<dbReference type="Proteomes" id="UP000076532">
    <property type="component" value="Unassembled WGS sequence"/>
</dbReference>
<dbReference type="PANTHER" id="PTHR24126">
    <property type="entry name" value="ANKYRIN REPEAT, PH AND SEC7 DOMAIN CONTAINING PROTEIN SECG-RELATED"/>
    <property type="match status" value="1"/>
</dbReference>
<accession>A0A166QU66</accession>
<evidence type="ECO:0000313" key="6">
    <source>
        <dbReference type="Proteomes" id="UP000076532"/>
    </source>
</evidence>
<feature type="repeat" description="ANK" evidence="3">
    <location>
        <begin position="20"/>
        <end position="52"/>
    </location>
</feature>
<evidence type="ECO:0000256" key="2">
    <source>
        <dbReference type="ARBA" id="ARBA00023043"/>
    </source>
</evidence>
<dbReference type="SUPFAM" id="SSF48403">
    <property type="entry name" value="Ankyrin repeat"/>
    <property type="match status" value="1"/>
</dbReference>
<feature type="compositionally biased region" description="Acidic residues" evidence="4">
    <location>
        <begin position="129"/>
        <end position="143"/>
    </location>
</feature>
<reference evidence="5 6" key="1">
    <citation type="journal article" date="2016" name="Mol. Biol. Evol.">
        <title>Comparative Genomics of Early-Diverging Mushroom-Forming Fungi Provides Insights into the Origins of Lignocellulose Decay Capabilities.</title>
        <authorList>
            <person name="Nagy L.G."/>
            <person name="Riley R."/>
            <person name="Tritt A."/>
            <person name="Adam C."/>
            <person name="Daum C."/>
            <person name="Floudas D."/>
            <person name="Sun H."/>
            <person name="Yadav J.S."/>
            <person name="Pangilinan J."/>
            <person name="Larsson K.H."/>
            <person name="Matsuura K."/>
            <person name="Barry K."/>
            <person name="Labutti K."/>
            <person name="Kuo R."/>
            <person name="Ohm R.A."/>
            <person name="Bhattacharya S.S."/>
            <person name="Shirouzu T."/>
            <person name="Yoshinaga Y."/>
            <person name="Martin F.M."/>
            <person name="Grigoriev I.V."/>
            <person name="Hibbett D.S."/>
        </authorList>
    </citation>
    <scope>NUCLEOTIDE SEQUENCE [LARGE SCALE GENOMIC DNA]</scope>
    <source>
        <strain evidence="5 6">CBS 109695</strain>
    </source>
</reference>
<evidence type="ECO:0000256" key="1">
    <source>
        <dbReference type="ARBA" id="ARBA00022737"/>
    </source>
</evidence>
<dbReference type="InterPro" id="IPR036770">
    <property type="entry name" value="Ankyrin_rpt-contain_sf"/>
</dbReference>
<dbReference type="AlphaFoldDB" id="A0A166QU66"/>
<feature type="repeat" description="ANK" evidence="3">
    <location>
        <begin position="1"/>
        <end position="19"/>
    </location>
</feature>
<dbReference type="PROSITE" id="PS50297">
    <property type="entry name" value="ANK_REP_REGION"/>
    <property type="match status" value="1"/>
</dbReference>
<dbReference type="Pfam" id="PF12796">
    <property type="entry name" value="Ank_2"/>
    <property type="match status" value="1"/>
</dbReference>
<sequence>DVIVRLLLEKGADVNAPGGYYGNALQAASEGGHDVIVRLLLEKGANVNAQGGRLGSALKAARYEVLDKQSRPPKHRDRELIVNLLLEYGAVDEEEEGQEKKDKHHEEKGDDVGGMGIEGDDSSRAGNGSEDEWASAQEDAEGA</sequence>
<proteinExistence type="predicted"/>
<dbReference type="PANTHER" id="PTHR24126:SF14">
    <property type="entry name" value="ANK_REP_REGION DOMAIN-CONTAINING PROTEIN"/>
    <property type="match status" value="1"/>
</dbReference>